<feature type="compositionally biased region" description="Pro residues" evidence="8">
    <location>
        <begin position="127"/>
        <end position="157"/>
    </location>
</feature>
<feature type="region of interest" description="Disordered" evidence="8">
    <location>
        <begin position="413"/>
        <end position="475"/>
    </location>
</feature>
<feature type="domain" description="Restriction of telomere capping protein 4 C-terminal" evidence="9">
    <location>
        <begin position="772"/>
        <end position="887"/>
    </location>
</feature>
<feature type="compositionally biased region" description="Acidic residues" evidence="8">
    <location>
        <begin position="651"/>
        <end position="663"/>
    </location>
</feature>
<feature type="region of interest" description="Disordered" evidence="8">
    <location>
        <begin position="616"/>
        <end position="676"/>
    </location>
</feature>
<organism evidence="10 11">
    <name type="scientific">Coprinopsis cinerea (strain Okayama-7 / 130 / ATCC MYA-4618 / FGSC 9003)</name>
    <name type="common">Inky cap fungus</name>
    <name type="synonym">Hormographiella aspergillata</name>
    <dbReference type="NCBI Taxonomy" id="240176"/>
    <lineage>
        <taxon>Eukaryota</taxon>
        <taxon>Fungi</taxon>
        <taxon>Dikarya</taxon>
        <taxon>Basidiomycota</taxon>
        <taxon>Agaricomycotina</taxon>
        <taxon>Agaricomycetes</taxon>
        <taxon>Agaricomycetidae</taxon>
        <taxon>Agaricales</taxon>
        <taxon>Agaricineae</taxon>
        <taxon>Psathyrellaceae</taxon>
        <taxon>Coprinopsis</taxon>
    </lineage>
</organism>
<evidence type="ECO:0000256" key="1">
    <source>
        <dbReference type="ARBA" id="ARBA00002738"/>
    </source>
</evidence>
<name>A8NEE0_COPC7</name>
<comment type="similarity">
    <text evidence="4">Belongs to the RTC4 family.</text>
</comment>
<dbReference type="eggNOG" id="ENOG502SEU0">
    <property type="taxonomic scope" value="Eukaryota"/>
</dbReference>
<evidence type="ECO:0000313" key="10">
    <source>
        <dbReference type="EMBL" id="EAU88689.2"/>
    </source>
</evidence>
<dbReference type="VEuPathDB" id="FungiDB:CC1G_01062"/>
<evidence type="ECO:0000256" key="7">
    <source>
        <dbReference type="ARBA" id="ARBA00023242"/>
    </source>
</evidence>
<feature type="region of interest" description="Disordered" evidence="8">
    <location>
        <begin position="90"/>
        <end position="166"/>
    </location>
</feature>
<dbReference type="OrthoDB" id="128308at2759"/>
<evidence type="ECO:0000256" key="6">
    <source>
        <dbReference type="ARBA" id="ARBA00022490"/>
    </source>
</evidence>
<protein>
    <recommendedName>
        <fullName evidence="5">Restriction of telomere capping protein 4</fullName>
    </recommendedName>
</protein>
<evidence type="ECO:0000259" key="9">
    <source>
        <dbReference type="SMART" id="SM01312"/>
    </source>
</evidence>
<evidence type="ECO:0000313" key="11">
    <source>
        <dbReference type="Proteomes" id="UP000001861"/>
    </source>
</evidence>
<dbReference type="GO" id="GO:0005737">
    <property type="term" value="C:cytoplasm"/>
    <property type="evidence" value="ECO:0007669"/>
    <property type="project" value="UniProtKB-SubCell"/>
</dbReference>
<dbReference type="Proteomes" id="UP000001861">
    <property type="component" value="Unassembled WGS sequence"/>
</dbReference>
<dbReference type="PANTHER" id="PTHR41391">
    <property type="entry name" value="RESTRICTION OF TELOMERE CAPPING PROTEIN 4"/>
    <property type="match status" value="1"/>
</dbReference>
<dbReference type="InterPro" id="IPR039024">
    <property type="entry name" value="RTC4"/>
</dbReference>
<evidence type="ECO:0000256" key="8">
    <source>
        <dbReference type="SAM" id="MobiDB-lite"/>
    </source>
</evidence>
<accession>A8NEE0</accession>
<dbReference type="InterPro" id="IPR028094">
    <property type="entry name" value="RTC4_C"/>
</dbReference>
<dbReference type="AlphaFoldDB" id="A8NEE0"/>
<feature type="compositionally biased region" description="Basic and acidic residues" evidence="8">
    <location>
        <begin position="639"/>
        <end position="650"/>
    </location>
</feature>
<dbReference type="OMA" id="YRTEIAN"/>
<comment type="subcellular location">
    <subcellularLocation>
        <location evidence="3">Cytoplasm</location>
    </subcellularLocation>
    <subcellularLocation>
        <location evidence="2">Nucleus</location>
    </subcellularLocation>
</comment>
<gene>
    <name evidence="10" type="ORF">CC1G_01062</name>
</gene>
<dbReference type="EMBL" id="AACS02000002">
    <property type="protein sequence ID" value="EAU88689.2"/>
    <property type="molecule type" value="Genomic_DNA"/>
</dbReference>
<evidence type="ECO:0000256" key="4">
    <source>
        <dbReference type="ARBA" id="ARBA00009461"/>
    </source>
</evidence>
<feature type="compositionally biased region" description="Pro residues" evidence="8">
    <location>
        <begin position="106"/>
        <end position="119"/>
    </location>
</feature>
<proteinExistence type="inferred from homology"/>
<evidence type="ECO:0000256" key="5">
    <source>
        <dbReference type="ARBA" id="ARBA00015162"/>
    </source>
</evidence>
<keyword evidence="6" id="KW-0963">Cytoplasm</keyword>
<dbReference type="GO" id="GO:0005634">
    <property type="term" value="C:nucleus"/>
    <property type="evidence" value="ECO:0007669"/>
    <property type="project" value="UniProtKB-SubCell"/>
</dbReference>
<feature type="compositionally biased region" description="Pro residues" evidence="8">
    <location>
        <begin position="239"/>
        <end position="256"/>
    </location>
</feature>
<dbReference type="HOGENOM" id="CLU_317604_0_0_1"/>
<reference evidence="10 11" key="1">
    <citation type="journal article" date="2010" name="Proc. Natl. Acad. Sci. U.S.A.">
        <title>Insights into evolution of multicellular fungi from the assembled chromosomes of the mushroom Coprinopsis cinerea (Coprinus cinereus).</title>
        <authorList>
            <person name="Stajich J.E."/>
            <person name="Wilke S.K."/>
            <person name="Ahren D."/>
            <person name="Au C.H."/>
            <person name="Birren B.W."/>
            <person name="Borodovsky M."/>
            <person name="Burns C."/>
            <person name="Canback B."/>
            <person name="Casselton L.A."/>
            <person name="Cheng C.K."/>
            <person name="Deng J."/>
            <person name="Dietrich F.S."/>
            <person name="Fargo D.C."/>
            <person name="Farman M.L."/>
            <person name="Gathman A.C."/>
            <person name="Goldberg J."/>
            <person name="Guigo R."/>
            <person name="Hoegger P.J."/>
            <person name="Hooker J.B."/>
            <person name="Huggins A."/>
            <person name="James T.Y."/>
            <person name="Kamada T."/>
            <person name="Kilaru S."/>
            <person name="Kodira C."/>
            <person name="Kues U."/>
            <person name="Kupfer D."/>
            <person name="Kwan H.S."/>
            <person name="Lomsadze A."/>
            <person name="Li W."/>
            <person name="Lilly W.W."/>
            <person name="Ma L.J."/>
            <person name="Mackey A.J."/>
            <person name="Manning G."/>
            <person name="Martin F."/>
            <person name="Muraguchi H."/>
            <person name="Natvig D.O."/>
            <person name="Palmerini H."/>
            <person name="Ramesh M.A."/>
            <person name="Rehmeyer C.J."/>
            <person name="Roe B.A."/>
            <person name="Shenoy N."/>
            <person name="Stanke M."/>
            <person name="Ter-Hovhannisyan V."/>
            <person name="Tunlid A."/>
            <person name="Velagapudi R."/>
            <person name="Vision T.J."/>
            <person name="Zeng Q."/>
            <person name="Zolan M.E."/>
            <person name="Pukkila P.J."/>
        </authorList>
    </citation>
    <scope>NUCLEOTIDE SEQUENCE [LARGE SCALE GENOMIC DNA]</scope>
    <source>
        <strain evidence="11">Okayama-7 / 130 / ATCC MYA-4618 / FGSC 9003</strain>
    </source>
</reference>
<sequence>MIPAPQPAENPTITDDPVVVPLTHCAKCSQPLSGLRVYQGQGDAQYRHLRGSIVQTCSDTPRCKWTKFHTPAYVMEDANQLLFRLCNPGQPHENRGILRRTNALPGPSPPRQRQPPPAPVYHQPYAYYPPPFYGPPATQPPPHLSTQPPIAPPPLSQPQPQSASSFCATDSCKLRNGSRTPGNQGCIERKCKTCCSLAYTHSRENNLSRERCVPHKFPELFAVHQPSSQQHPIQQPQTPEAPTPNQGPRPHSPTPPVHEDQSVPILSQPQAAMERRRELAQPMAKEWMDARNEEMKKESSKSMKTRQQELENLERRTVTLVIYHTAGQPPLVYRSAVKSWPKAQLKDFPSLMRGLKLDDDSVIDVFSGTEWYTATPDTVIPVEFGCRLLIRARPDWITPLTDMDCPGIAQEYDQQPQRRPSGNKRSAHVMASPLQKAPRLANTPSATTLRPQPLPLSKVYSPSRSPSPPTSPSPVVAPAVVAPVHREPLRPAPFPLTTPSIDVPMRSVVPKSVDRHVYYPVHKKSNAVFPMDYYMCDVIDGLKHLKYLKDHKGQPVKSMFSKVFIGAKYVKSQHFNYRKHWSEPLSSLVKRYISYGKGRKGAFSLYMADFKRGASGTTSSESEFSDESEVEVVGSTTNKGKETEINRGDGDGDGPDGQGDDDAVSQPYLRGDIDNDKGSNQLCPFCDNPLPANLSPNLKCELERLVKQSTPDPLPHNPGHRSASFRLYIHFCAKHKHEGDRPKAVAHGWPSTINFTSLPGRIRSYKDEIYGIIDDPEASEFFTLACESRRPSSSRAGPQGYDTFTQLGAGYYGEKGMVIMTQTLREMFPDKTFPLDAFAPLSYHEAIEVLVSETATFLIMDDLKLSPEEAVEVLRESRAYGIGQFPYDDGKVSVKEEPCDVTVVKLGDVIDLTVDSD</sequence>
<keyword evidence="11" id="KW-1185">Reference proteome</keyword>
<dbReference type="GeneID" id="6009491"/>
<comment type="function">
    <text evidence="1">May be involved in a process influencing telomere capping.</text>
</comment>
<dbReference type="SMART" id="SM01312">
    <property type="entry name" value="RTC4"/>
    <property type="match status" value="1"/>
</dbReference>
<feature type="compositionally biased region" description="Low complexity" evidence="8">
    <location>
        <begin position="225"/>
        <end position="237"/>
    </location>
</feature>
<dbReference type="KEGG" id="cci:CC1G_01062"/>
<comment type="caution">
    <text evidence="10">The sequence shown here is derived from an EMBL/GenBank/DDBJ whole genome shotgun (WGS) entry which is preliminary data.</text>
</comment>
<evidence type="ECO:0000256" key="3">
    <source>
        <dbReference type="ARBA" id="ARBA00004496"/>
    </source>
</evidence>
<keyword evidence="7" id="KW-0539">Nucleus</keyword>
<feature type="region of interest" description="Disordered" evidence="8">
    <location>
        <begin position="225"/>
        <end position="263"/>
    </location>
</feature>
<dbReference type="InParanoid" id="A8NEE0"/>
<dbReference type="Pfam" id="PF14474">
    <property type="entry name" value="RTC4"/>
    <property type="match status" value="1"/>
</dbReference>
<dbReference type="PANTHER" id="PTHR41391:SF1">
    <property type="entry name" value="RESTRICTION OF TELOMERE CAPPING PROTEIN 4"/>
    <property type="match status" value="1"/>
</dbReference>
<dbReference type="RefSeq" id="XP_001833000.2">
    <property type="nucleotide sequence ID" value="XM_001832948.2"/>
</dbReference>
<evidence type="ECO:0000256" key="2">
    <source>
        <dbReference type="ARBA" id="ARBA00004123"/>
    </source>
</evidence>